<evidence type="ECO:0000259" key="3">
    <source>
        <dbReference type="PROSITE" id="PS50968"/>
    </source>
</evidence>
<organism evidence="4">
    <name type="scientific">marine sediment metagenome</name>
    <dbReference type="NCBI Taxonomy" id="412755"/>
    <lineage>
        <taxon>unclassified sequences</taxon>
        <taxon>metagenomes</taxon>
        <taxon>ecological metagenomes</taxon>
    </lineage>
</organism>
<dbReference type="NCBIfam" id="TIGR00527">
    <property type="entry name" value="gcvH"/>
    <property type="match status" value="1"/>
</dbReference>
<dbReference type="SUPFAM" id="SSF51230">
    <property type="entry name" value="Single hybrid motif"/>
    <property type="match status" value="1"/>
</dbReference>
<dbReference type="PANTHER" id="PTHR11715">
    <property type="entry name" value="GLYCINE CLEAVAGE SYSTEM H PROTEIN"/>
    <property type="match status" value="1"/>
</dbReference>
<dbReference type="GO" id="GO:0005829">
    <property type="term" value="C:cytosol"/>
    <property type="evidence" value="ECO:0007669"/>
    <property type="project" value="TreeGrafter"/>
</dbReference>
<evidence type="ECO:0000256" key="1">
    <source>
        <dbReference type="ARBA" id="ARBA00009249"/>
    </source>
</evidence>
<dbReference type="InterPro" id="IPR000089">
    <property type="entry name" value="Biotin_lipoyl"/>
</dbReference>
<dbReference type="GO" id="GO:0009249">
    <property type="term" value="P:protein lipoylation"/>
    <property type="evidence" value="ECO:0007669"/>
    <property type="project" value="TreeGrafter"/>
</dbReference>
<dbReference type="InterPro" id="IPR017453">
    <property type="entry name" value="GCV_H_sub"/>
</dbReference>
<dbReference type="CDD" id="cd06848">
    <property type="entry name" value="GCS_H"/>
    <property type="match status" value="1"/>
</dbReference>
<reference evidence="4" key="1">
    <citation type="journal article" date="2014" name="Front. Microbiol.">
        <title>High frequency of phylogenetically diverse reductive dehalogenase-homologous genes in deep subseafloor sedimentary metagenomes.</title>
        <authorList>
            <person name="Kawai M."/>
            <person name="Futagami T."/>
            <person name="Toyoda A."/>
            <person name="Takaki Y."/>
            <person name="Nishi S."/>
            <person name="Hori S."/>
            <person name="Arai W."/>
            <person name="Tsubouchi T."/>
            <person name="Morono Y."/>
            <person name="Uchiyama I."/>
            <person name="Ito T."/>
            <person name="Fujiyama A."/>
            <person name="Inagaki F."/>
            <person name="Takami H."/>
        </authorList>
    </citation>
    <scope>NUCLEOTIDE SEQUENCE</scope>
    <source>
        <strain evidence="4">Expedition CK06-06</strain>
    </source>
</reference>
<sequence>MVVKGLAYSKEHEWVKIEGDEAIVGITDYAQQMLGEITYVELPEIGKEAEAGDDLAVVESSKAASDVYAPLSGKVSEVNSKLEEKPELINSDCYGRGWICKIAIKDKQAEEKLMDSKQYEEYLKGL</sequence>
<dbReference type="Gene3D" id="2.40.50.100">
    <property type="match status" value="1"/>
</dbReference>
<dbReference type="NCBIfam" id="NF002270">
    <property type="entry name" value="PRK01202.1"/>
    <property type="match status" value="1"/>
</dbReference>
<dbReference type="PROSITE" id="PS50968">
    <property type="entry name" value="BIOTINYL_LIPOYL"/>
    <property type="match status" value="1"/>
</dbReference>
<dbReference type="InterPro" id="IPR002930">
    <property type="entry name" value="GCV_H"/>
</dbReference>
<dbReference type="GO" id="GO:0005960">
    <property type="term" value="C:glycine cleavage complex"/>
    <property type="evidence" value="ECO:0007669"/>
    <property type="project" value="InterPro"/>
</dbReference>
<evidence type="ECO:0000313" key="4">
    <source>
        <dbReference type="EMBL" id="GAH18472.1"/>
    </source>
</evidence>
<dbReference type="AlphaFoldDB" id="X1DE61"/>
<feature type="domain" description="Lipoyl-binding" evidence="3">
    <location>
        <begin position="21"/>
        <end position="103"/>
    </location>
</feature>
<evidence type="ECO:0000256" key="2">
    <source>
        <dbReference type="ARBA" id="ARBA00022823"/>
    </source>
</evidence>
<gene>
    <name evidence="4" type="ORF">S03H2_08331</name>
</gene>
<dbReference type="GO" id="GO:0019464">
    <property type="term" value="P:glycine decarboxylation via glycine cleavage system"/>
    <property type="evidence" value="ECO:0007669"/>
    <property type="project" value="InterPro"/>
</dbReference>
<dbReference type="HAMAP" id="MF_00272">
    <property type="entry name" value="GcvH"/>
    <property type="match status" value="1"/>
</dbReference>
<protein>
    <recommendedName>
        <fullName evidence="3">Lipoyl-binding domain-containing protein</fullName>
    </recommendedName>
</protein>
<comment type="similarity">
    <text evidence="1">Belongs to the GcvH family.</text>
</comment>
<dbReference type="InterPro" id="IPR011053">
    <property type="entry name" value="Single_hybrid_motif"/>
</dbReference>
<proteinExistence type="inferred from homology"/>
<keyword evidence="2" id="KW-0450">Lipoyl</keyword>
<dbReference type="Pfam" id="PF01597">
    <property type="entry name" value="GCV_H"/>
    <property type="match status" value="1"/>
</dbReference>
<dbReference type="PANTHER" id="PTHR11715:SF3">
    <property type="entry name" value="GLYCINE CLEAVAGE SYSTEM H PROTEIN-RELATED"/>
    <property type="match status" value="1"/>
</dbReference>
<comment type="caution">
    <text evidence="4">The sequence shown here is derived from an EMBL/GenBank/DDBJ whole genome shotgun (WGS) entry which is preliminary data.</text>
</comment>
<accession>X1DE61</accession>
<dbReference type="EMBL" id="BARU01004035">
    <property type="protein sequence ID" value="GAH18472.1"/>
    <property type="molecule type" value="Genomic_DNA"/>
</dbReference>
<name>X1DE61_9ZZZZ</name>
<dbReference type="InterPro" id="IPR033753">
    <property type="entry name" value="GCV_H/Fam206"/>
</dbReference>